<keyword evidence="5" id="KW-0067">ATP-binding</keyword>
<evidence type="ECO:0000259" key="7">
    <source>
        <dbReference type="PROSITE" id="PS50011"/>
    </source>
</evidence>
<dbReference type="PANTHER" id="PTHR24351">
    <property type="entry name" value="RIBOSOMAL PROTEIN S6 KINASE"/>
    <property type="match status" value="1"/>
</dbReference>
<keyword evidence="3" id="KW-0547">Nucleotide-binding</keyword>
<feature type="domain" description="Protein kinase" evidence="7">
    <location>
        <begin position="1"/>
        <end position="392"/>
    </location>
</feature>
<dbReference type="GO" id="GO:0005524">
    <property type="term" value="F:ATP binding"/>
    <property type="evidence" value="ECO:0007669"/>
    <property type="project" value="UniProtKB-KW"/>
</dbReference>
<proteinExistence type="predicted"/>
<evidence type="ECO:0000313" key="9">
    <source>
        <dbReference type="Proteomes" id="UP001295444"/>
    </source>
</evidence>
<accession>A0AAD1TII1</accession>
<evidence type="ECO:0000256" key="5">
    <source>
        <dbReference type="ARBA" id="ARBA00022840"/>
    </source>
</evidence>
<evidence type="ECO:0000313" key="8">
    <source>
        <dbReference type="EMBL" id="CAH2327884.1"/>
    </source>
</evidence>
<feature type="region of interest" description="Disordered" evidence="6">
    <location>
        <begin position="1"/>
        <end position="38"/>
    </location>
</feature>
<organism evidence="8 9">
    <name type="scientific">Pelobates cultripes</name>
    <name type="common">Western spadefoot toad</name>
    <dbReference type="NCBI Taxonomy" id="61616"/>
    <lineage>
        <taxon>Eukaryota</taxon>
        <taxon>Metazoa</taxon>
        <taxon>Chordata</taxon>
        <taxon>Craniata</taxon>
        <taxon>Vertebrata</taxon>
        <taxon>Euteleostomi</taxon>
        <taxon>Amphibia</taxon>
        <taxon>Batrachia</taxon>
        <taxon>Anura</taxon>
        <taxon>Pelobatoidea</taxon>
        <taxon>Pelobatidae</taxon>
        <taxon>Pelobates</taxon>
    </lineage>
</organism>
<evidence type="ECO:0000256" key="6">
    <source>
        <dbReference type="SAM" id="MobiDB-lite"/>
    </source>
</evidence>
<dbReference type="SUPFAM" id="SSF56112">
    <property type="entry name" value="Protein kinase-like (PK-like)"/>
    <property type="match status" value="1"/>
</dbReference>
<keyword evidence="1" id="KW-0723">Serine/threonine-protein kinase</keyword>
<evidence type="ECO:0000256" key="3">
    <source>
        <dbReference type="ARBA" id="ARBA00022741"/>
    </source>
</evidence>
<dbReference type="InterPro" id="IPR011009">
    <property type="entry name" value="Kinase-like_dom_sf"/>
</dbReference>
<evidence type="ECO:0000256" key="4">
    <source>
        <dbReference type="ARBA" id="ARBA00022777"/>
    </source>
</evidence>
<protein>
    <submittedName>
        <fullName evidence="8">Kinase C delta type-like</fullName>
    </submittedName>
</protein>
<evidence type="ECO:0000256" key="1">
    <source>
        <dbReference type="ARBA" id="ARBA00022527"/>
    </source>
</evidence>
<dbReference type="PROSITE" id="PS50011">
    <property type="entry name" value="PROTEIN_KINASE_DOM"/>
    <property type="match status" value="1"/>
</dbReference>
<dbReference type="Proteomes" id="UP001295444">
    <property type="component" value="Chromosome 13"/>
</dbReference>
<feature type="region of interest" description="Disordered" evidence="6">
    <location>
        <begin position="231"/>
        <end position="254"/>
    </location>
</feature>
<feature type="compositionally biased region" description="Polar residues" evidence="6">
    <location>
        <begin position="241"/>
        <end position="253"/>
    </location>
</feature>
<keyword evidence="9" id="KW-1185">Reference proteome</keyword>
<gene>
    <name evidence="8" type="ORF">PECUL_23A019715</name>
</gene>
<dbReference type="InterPro" id="IPR000719">
    <property type="entry name" value="Prot_kinase_dom"/>
</dbReference>
<keyword evidence="2" id="KW-0808">Transferase</keyword>
<name>A0AAD1TII1_PELCU</name>
<dbReference type="GO" id="GO:0004674">
    <property type="term" value="F:protein serine/threonine kinase activity"/>
    <property type="evidence" value="ECO:0007669"/>
    <property type="project" value="UniProtKB-KW"/>
</dbReference>
<dbReference type="AlphaFoldDB" id="A0AAD1TII1"/>
<dbReference type="Gene3D" id="1.10.510.10">
    <property type="entry name" value="Transferase(Phosphotransferase) domain 1"/>
    <property type="match status" value="2"/>
</dbReference>
<sequence length="392" mass="44723">MLATPRGRQASQDGRRHSPHGSLSPASTTGSDIPEFQTEDTPHILTKLTEVRNFLAKEISNSTKEVKAEIQALGARTAALEDKMEQITSAHNSVVTHSRTMRQQITDLEMIVEDLANRSRRNNVRLRGLPESPQEGDLKCLFYVMEYVNGGDLEQFLDRHGKLDRDAMRFIATDLVCGLQYLHRNSGLSNAEVQKENIMKKLFDEPGREWDPEVYCIVFVKKERRKRIIKDRTFPRHQESENPPQHSQRQNPASIEAYRISTCPYRIKLGYRSMKQLKQLKQYMSLKQLKHEAVAGKHSHCSSAVKEILSLGRQRAWRLTTDGDPRKCPGAEQSDVGIRSSHLKIADFGRSENVFDYTDAHDAGTRGYMAPEMLRSKRYNAGADRWSFGVIL</sequence>
<reference evidence="8" key="1">
    <citation type="submission" date="2022-03" db="EMBL/GenBank/DDBJ databases">
        <authorList>
            <person name="Alioto T."/>
            <person name="Alioto T."/>
            <person name="Gomez Garrido J."/>
        </authorList>
    </citation>
    <scope>NUCLEOTIDE SEQUENCE</scope>
</reference>
<feature type="compositionally biased region" description="Basic and acidic residues" evidence="6">
    <location>
        <begin position="231"/>
        <end position="240"/>
    </location>
</feature>
<dbReference type="Pfam" id="PF00069">
    <property type="entry name" value="Pkinase"/>
    <property type="match status" value="2"/>
</dbReference>
<dbReference type="EMBL" id="OW240924">
    <property type="protein sequence ID" value="CAH2327884.1"/>
    <property type="molecule type" value="Genomic_DNA"/>
</dbReference>
<evidence type="ECO:0000256" key="2">
    <source>
        <dbReference type="ARBA" id="ARBA00022679"/>
    </source>
</evidence>
<keyword evidence="4 8" id="KW-0418">Kinase</keyword>